<feature type="transmembrane region" description="Helical" evidence="1">
    <location>
        <begin position="90"/>
        <end position="106"/>
    </location>
</feature>
<dbReference type="PATRIC" id="fig|1195236.3.peg.4589"/>
<evidence type="ECO:0000313" key="2">
    <source>
        <dbReference type="EMBL" id="EMS69963.1"/>
    </source>
</evidence>
<sequence>MICPNCNIDNPEGAVRCNCGYDFGTSTVVDSYSAVVAEKPSTPLLVIGWICSILGGWLGIVIACIITFSKNKQDKSQYKYDESSRKQGKIMLGIAIAMTVISIIRIL</sequence>
<comment type="caution">
    <text evidence="2">The sequence shown here is derived from an EMBL/GenBank/DDBJ whole genome shotgun (WGS) entry which is preliminary data.</text>
</comment>
<reference evidence="2 3" key="1">
    <citation type="journal article" date="2013" name="Genome Announc.">
        <title>Draft Genome Sequence of the Cellulolytic, Mesophilic, Anaerobic Bacterium Clostridium termitidis Strain CT1112 (DSM 5398).</title>
        <authorList>
            <person name="Lal S."/>
            <person name="Ramachandran U."/>
            <person name="Zhang X."/>
            <person name="Munir R."/>
            <person name="Sparling R."/>
            <person name="Levin D.B."/>
        </authorList>
    </citation>
    <scope>NUCLEOTIDE SEQUENCE [LARGE SCALE GENOMIC DNA]</scope>
    <source>
        <strain evidence="2 3">CT1112</strain>
    </source>
</reference>
<keyword evidence="1" id="KW-1133">Transmembrane helix</keyword>
<evidence type="ECO:0000313" key="3">
    <source>
        <dbReference type="Proteomes" id="UP000014155"/>
    </source>
</evidence>
<gene>
    <name evidence="2" type="ORF">CTER_4404</name>
</gene>
<dbReference type="AlphaFoldDB" id="S0FNA4"/>
<evidence type="ECO:0000256" key="1">
    <source>
        <dbReference type="SAM" id="Phobius"/>
    </source>
</evidence>
<evidence type="ECO:0008006" key="4">
    <source>
        <dbReference type="Google" id="ProtNLM"/>
    </source>
</evidence>
<dbReference type="Proteomes" id="UP000014155">
    <property type="component" value="Unassembled WGS sequence"/>
</dbReference>
<proteinExistence type="predicted"/>
<accession>S0FNA4</accession>
<keyword evidence="1" id="KW-0812">Transmembrane</keyword>
<name>S0FNA4_RUMCE</name>
<protein>
    <recommendedName>
        <fullName evidence="4">Interferon-induced transmembrane protein</fullName>
    </recommendedName>
</protein>
<dbReference type="EMBL" id="AORV01000061">
    <property type="protein sequence ID" value="EMS69963.1"/>
    <property type="molecule type" value="Genomic_DNA"/>
</dbReference>
<keyword evidence="3" id="KW-1185">Reference proteome</keyword>
<dbReference type="RefSeq" id="WP_004629414.1">
    <property type="nucleotide sequence ID" value="NZ_AORV01000061.1"/>
</dbReference>
<dbReference type="eggNOG" id="ENOG502ZEMR">
    <property type="taxonomic scope" value="Bacteria"/>
</dbReference>
<organism evidence="2 3">
    <name type="scientific">Ruminiclostridium cellobioparum subsp. termitidis CT1112</name>
    <dbReference type="NCBI Taxonomy" id="1195236"/>
    <lineage>
        <taxon>Bacteria</taxon>
        <taxon>Bacillati</taxon>
        <taxon>Bacillota</taxon>
        <taxon>Clostridia</taxon>
        <taxon>Eubacteriales</taxon>
        <taxon>Oscillospiraceae</taxon>
        <taxon>Ruminiclostridium</taxon>
    </lineage>
</organism>
<keyword evidence="1" id="KW-0472">Membrane</keyword>
<feature type="transmembrane region" description="Helical" evidence="1">
    <location>
        <begin position="46"/>
        <end position="69"/>
    </location>
</feature>